<feature type="compositionally biased region" description="Basic and acidic residues" evidence="1">
    <location>
        <begin position="107"/>
        <end position="119"/>
    </location>
</feature>
<evidence type="ECO:0000313" key="3">
    <source>
        <dbReference type="Proteomes" id="UP001465976"/>
    </source>
</evidence>
<dbReference type="EMBL" id="JBAHYK010000862">
    <property type="protein sequence ID" value="KAL0570857.1"/>
    <property type="molecule type" value="Genomic_DNA"/>
</dbReference>
<feature type="region of interest" description="Disordered" evidence="1">
    <location>
        <begin position="107"/>
        <end position="179"/>
    </location>
</feature>
<evidence type="ECO:0000256" key="1">
    <source>
        <dbReference type="SAM" id="MobiDB-lite"/>
    </source>
</evidence>
<feature type="region of interest" description="Disordered" evidence="1">
    <location>
        <begin position="1"/>
        <end position="51"/>
    </location>
</feature>
<proteinExistence type="predicted"/>
<keyword evidence="3" id="KW-1185">Reference proteome</keyword>
<reference evidence="2 3" key="1">
    <citation type="submission" date="2024-02" db="EMBL/GenBank/DDBJ databases">
        <title>A draft genome for the cacao thread blight pathogen Marasmius crinis-equi.</title>
        <authorList>
            <person name="Cohen S.P."/>
            <person name="Baruah I.K."/>
            <person name="Amoako-Attah I."/>
            <person name="Bukari Y."/>
            <person name="Meinhardt L.W."/>
            <person name="Bailey B.A."/>
        </authorList>
    </citation>
    <scope>NUCLEOTIDE SEQUENCE [LARGE SCALE GENOMIC DNA]</scope>
    <source>
        <strain evidence="2 3">GH-76</strain>
    </source>
</reference>
<sequence>MNTPDTSGTPLSTTPSASAPPSNSTPAPTETASASISTAPTKRFRTAAERKAELERDPWIDATRVAPKKVRCLGCGNDVKLDMRAGADYYPAPWNKHKMACAYIKEGKRKADEESEKNVKNANKNGSSKQPGPTLPVGWTHATLEGGGGATLQSSGDLLRSMGNQGDLFWGSRPSTPKS</sequence>
<name>A0ABR3F6I0_9AGAR</name>
<comment type="caution">
    <text evidence="2">The sequence shown here is derived from an EMBL/GenBank/DDBJ whole genome shotgun (WGS) entry which is preliminary data.</text>
</comment>
<feature type="compositionally biased region" description="Low complexity" evidence="1">
    <location>
        <begin position="1"/>
        <end position="41"/>
    </location>
</feature>
<gene>
    <name evidence="2" type="ORF">V5O48_011099</name>
</gene>
<dbReference type="Proteomes" id="UP001465976">
    <property type="component" value="Unassembled WGS sequence"/>
</dbReference>
<organism evidence="2 3">
    <name type="scientific">Marasmius crinis-equi</name>
    <dbReference type="NCBI Taxonomy" id="585013"/>
    <lineage>
        <taxon>Eukaryota</taxon>
        <taxon>Fungi</taxon>
        <taxon>Dikarya</taxon>
        <taxon>Basidiomycota</taxon>
        <taxon>Agaricomycotina</taxon>
        <taxon>Agaricomycetes</taxon>
        <taxon>Agaricomycetidae</taxon>
        <taxon>Agaricales</taxon>
        <taxon>Marasmiineae</taxon>
        <taxon>Marasmiaceae</taxon>
        <taxon>Marasmius</taxon>
    </lineage>
</organism>
<feature type="compositionally biased region" description="Polar residues" evidence="1">
    <location>
        <begin position="120"/>
        <end position="131"/>
    </location>
</feature>
<evidence type="ECO:0000313" key="2">
    <source>
        <dbReference type="EMBL" id="KAL0570857.1"/>
    </source>
</evidence>
<accession>A0ABR3F6I0</accession>
<protein>
    <submittedName>
        <fullName evidence="2">Uncharacterized protein</fullName>
    </submittedName>
</protein>